<name>A0A848FL99_9BURK</name>
<reference evidence="1 2" key="1">
    <citation type="submission" date="2020-04" db="EMBL/GenBank/DDBJ databases">
        <title>Azohydromonas sp. isolated from soil.</title>
        <authorList>
            <person name="Dahal R.H."/>
        </authorList>
    </citation>
    <scope>NUCLEOTIDE SEQUENCE [LARGE SCALE GENOMIC DNA]</scope>
    <source>
        <strain evidence="1 2">G-1-1-14</strain>
    </source>
</reference>
<evidence type="ECO:0000313" key="2">
    <source>
        <dbReference type="Proteomes" id="UP000574067"/>
    </source>
</evidence>
<keyword evidence="2" id="KW-1185">Reference proteome</keyword>
<organism evidence="1 2">
    <name type="scientific">Azohydromonas caseinilytica</name>
    <dbReference type="NCBI Taxonomy" id="2728836"/>
    <lineage>
        <taxon>Bacteria</taxon>
        <taxon>Pseudomonadati</taxon>
        <taxon>Pseudomonadota</taxon>
        <taxon>Betaproteobacteria</taxon>
        <taxon>Burkholderiales</taxon>
        <taxon>Sphaerotilaceae</taxon>
        <taxon>Azohydromonas</taxon>
    </lineage>
</organism>
<accession>A0A848FL99</accession>
<gene>
    <name evidence="1" type="ORF">HHL10_29540</name>
</gene>
<protein>
    <submittedName>
        <fullName evidence="1">Uncharacterized protein</fullName>
    </submittedName>
</protein>
<dbReference type="Proteomes" id="UP000574067">
    <property type="component" value="Unassembled WGS sequence"/>
</dbReference>
<dbReference type="InterPro" id="IPR046507">
    <property type="entry name" value="DUF6685"/>
</dbReference>
<dbReference type="Pfam" id="PF20390">
    <property type="entry name" value="DUF6685"/>
    <property type="match status" value="1"/>
</dbReference>
<dbReference type="RefSeq" id="WP_169164011.1">
    <property type="nucleotide sequence ID" value="NZ_JABBFW010000058.1"/>
</dbReference>
<dbReference type="AlphaFoldDB" id="A0A848FL99"/>
<dbReference type="EMBL" id="JABBFW010000058">
    <property type="protein sequence ID" value="NML19119.1"/>
    <property type="molecule type" value="Genomic_DNA"/>
</dbReference>
<sequence length="321" mass="35818">MPMLKKGLSLVTNLVRERFGTPHKLRPFLDENARKLQVSLDAVPGPIAAASMPRWHEWGEALRSGSVAFKAGELLGWRTQRNFGYHSYRVVLPELARFGSCIRLPDWRCDIQDVEGLQASKAELARYDSLDALALQGSPQLVDEISSARLNTLLARREIRTLRRQQSSDHFARFLWDGRVFLINSGASRQFAAARLVAARLGQKVPLCGELRVYSIEPPAVNNLRRDFELFAVSCRDVVANVRFHEALRGSRIPYLSKRMPAPGTDAEVIFLPRADRRSMAAAAELRAAGYPDVGKLLSALLLRQHMNSVRLGQGPQAEAA</sequence>
<evidence type="ECO:0000313" key="1">
    <source>
        <dbReference type="EMBL" id="NML19119.1"/>
    </source>
</evidence>
<comment type="caution">
    <text evidence="1">The sequence shown here is derived from an EMBL/GenBank/DDBJ whole genome shotgun (WGS) entry which is preliminary data.</text>
</comment>
<proteinExistence type="predicted"/>